<reference evidence="12 13" key="1">
    <citation type="submission" date="2018-06" db="EMBL/GenBank/DDBJ databases">
        <title>Population genomics shows no distinction between pathogenic Candida krusei and environmental Pichia kudriavzevii: One species, four names.</title>
        <authorList>
            <person name="Douglass A.P."/>
            <person name="Offei B."/>
            <person name="Braun-Galleani S."/>
            <person name="Coughlan A.Y."/>
            <person name="Martos A."/>
            <person name="Ortiz-Merino R.A."/>
            <person name="Byrne K.P."/>
            <person name="Wolfe K.H."/>
        </authorList>
    </citation>
    <scope>NUCLEOTIDE SEQUENCE [LARGE SCALE GENOMIC DNA]</scope>
    <source>
        <strain evidence="12 13">CBS573</strain>
    </source>
</reference>
<feature type="domain" description="Coenzyme PQQ synthesis protein F-like C-terminal lobe" evidence="11">
    <location>
        <begin position="826"/>
        <end position="925"/>
    </location>
</feature>
<evidence type="ECO:0000256" key="7">
    <source>
        <dbReference type="RuleBase" id="RU004447"/>
    </source>
</evidence>
<dbReference type="InterPro" id="IPR054734">
    <property type="entry name" value="PqqF-like_C_4"/>
</dbReference>
<dbReference type="Gene3D" id="3.30.830.10">
    <property type="entry name" value="Metalloenzyme, LuxS/M16 peptidase-like"/>
    <property type="match status" value="4"/>
</dbReference>
<dbReference type="FunFam" id="3.30.830.10:FF:000005">
    <property type="entry name" value="nardilysin isoform X1"/>
    <property type="match status" value="1"/>
</dbReference>
<evidence type="ECO:0000259" key="9">
    <source>
        <dbReference type="Pfam" id="PF05193"/>
    </source>
</evidence>
<evidence type="ECO:0000256" key="2">
    <source>
        <dbReference type="ARBA" id="ARBA00022670"/>
    </source>
</evidence>
<evidence type="ECO:0000259" key="10">
    <source>
        <dbReference type="Pfam" id="PF16187"/>
    </source>
</evidence>
<accession>A0A2U9R3Z4</accession>
<keyword evidence="5" id="KW-0862">Zinc</keyword>
<dbReference type="Pfam" id="PF22456">
    <property type="entry name" value="PqqF-like_C_4"/>
    <property type="match status" value="1"/>
</dbReference>
<protein>
    <recommendedName>
        <fullName evidence="14">A-factor-processing enzyme</fullName>
    </recommendedName>
</protein>
<proteinExistence type="inferred from homology"/>
<dbReference type="AlphaFoldDB" id="A0A2U9R3Z4"/>
<dbReference type="GO" id="GO:0004222">
    <property type="term" value="F:metalloendopeptidase activity"/>
    <property type="evidence" value="ECO:0007669"/>
    <property type="project" value="InterPro"/>
</dbReference>
<dbReference type="InterPro" id="IPR007863">
    <property type="entry name" value="Peptidase_M16_C"/>
</dbReference>
<dbReference type="InterPro" id="IPR032632">
    <property type="entry name" value="Peptidase_M16_M"/>
</dbReference>
<dbReference type="GO" id="GO:0005829">
    <property type="term" value="C:cytosol"/>
    <property type="evidence" value="ECO:0007669"/>
    <property type="project" value="TreeGrafter"/>
</dbReference>
<evidence type="ECO:0008006" key="14">
    <source>
        <dbReference type="Google" id="ProtNLM"/>
    </source>
</evidence>
<dbReference type="InterPro" id="IPR001431">
    <property type="entry name" value="Pept_M16_Zn_BS"/>
</dbReference>
<evidence type="ECO:0000256" key="6">
    <source>
        <dbReference type="ARBA" id="ARBA00023049"/>
    </source>
</evidence>
<evidence type="ECO:0000313" key="12">
    <source>
        <dbReference type="EMBL" id="AWU76060.1"/>
    </source>
</evidence>
<dbReference type="RefSeq" id="XP_029321537.1">
    <property type="nucleotide sequence ID" value="XM_029465677.1"/>
</dbReference>
<dbReference type="GeneID" id="40383824"/>
<keyword evidence="6" id="KW-0482">Metalloprotease</keyword>
<dbReference type="VEuPathDB" id="FungiDB:C5L36_0B12870"/>
<dbReference type="KEGG" id="pkz:C5L36_0B12870"/>
<dbReference type="InterPro" id="IPR011765">
    <property type="entry name" value="Pept_M16_N"/>
</dbReference>
<dbReference type="GO" id="GO:0043171">
    <property type="term" value="P:peptide catabolic process"/>
    <property type="evidence" value="ECO:0007669"/>
    <property type="project" value="TreeGrafter"/>
</dbReference>
<organism evidence="12 13">
    <name type="scientific">Pichia kudriavzevii</name>
    <name type="common">Yeast</name>
    <name type="synonym">Issatchenkia orientalis</name>
    <dbReference type="NCBI Taxonomy" id="4909"/>
    <lineage>
        <taxon>Eukaryota</taxon>
        <taxon>Fungi</taxon>
        <taxon>Dikarya</taxon>
        <taxon>Ascomycota</taxon>
        <taxon>Saccharomycotina</taxon>
        <taxon>Pichiomycetes</taxon>
        <taxon>Pichiales</taxon>
        <taxon>Pichiaceae</taxon>
        <taxon>Pichia</taxon>
    </lineage>
</organism>
<dbReference type="EMBL" id="CP028774">
    <property type="protein sequence ID" value="AWU76060.1"/>
    <property type="molecule type" value="Genomic_DNA"/>
</dbReference>
<dbReference type="PANTHER" id="PTHR43690:SF18">
    <property type="entry name" value="INSULIN-DEGRADING ENZYME-RELATED"/>
    <property type="match status" value="1"/>
</dbReference>
<dbReference type="Pfam" id="PF16187">
    <property type="entry name" value="Peptidase_M16_M"/>
    <property type="match status" value="1"/>
</dbReference>
<feature type="domain" description="Peptidase M16 N-terminal" evidence="8">
    <location>
        <begin position="54"/>
        <end position="186"/>
    </location>
</feature>
<dbReference type="PROSITE" id="PS00143">
    <property type="entry name" value="INSULINASE"/>
    <property type="match status" value="1"/>
</dbReference>
<sequence length="1106" mass="127832">MFSKLASRLLPIHVRRYTHMTAPYTILADDAAIPKPDLDDRHYRIIQLQNGLKAILINDPDSDKSAAALDVNVGSYNDPKDLPGLAHFCEHLLFLGTEKYPKENDYNVYLSTNSGYSNAFTSSLHTNYYFEIKNDALHGALDRFSQFFIKPLFSPSGKDREINAVDSENKKNLQSDLWRLYQLSKSSTSDAHPHNGFSTGNKVTLGELPLQKHVDVREELIKFHSENYSSNIMCLSILSNESLETLTDWTVEMFSSIENKSLKPPIYTNSPFNSANYINQLYKVKPIKNMRSLQLSFPIPSTDQFWEYIPNNYISHLIGHESEGSLLYNFKEKGWANGLSSGASKISPGYSEFNINVELTLEGLNHYREIIEDVFRYFQMLRDNGPQKWIFDELHKESLNAFKFKQKSAVASTVSRFAGKLHDLSFYNVPMHDPLRTLDINTVTVDHIPPNEFLTLSITKKFDPQLISDLLDYLNPSTFRIFLISNEIFANGTVDDSEIQREKWYNTEYVVEHFDSRNLFNLSKDPKLTLPEKNDFLATDFSLTTTPPTKFPKLVELDQFSKIWFKANPSLSGPRSSITIKFNLPGSTSTPLNSLYLSLFVELLDDELNSLSYYASLANLNYNFNIAREGISLEIIGYSHKQEILLSKLLQSLNSFSHDESTWINNRRIKRYNILKEKLFRNLKNFGFSTPYEQVGPTISSLINENSWLIDDEIACINAVDFQSLKNYSLNLFKICFIEILSLGNFEKKDSINIYNIVKNNFPSLSSSMTLTNSQFTRGRTLDIRNEPTSHFVKLNDDFDNINSCVETFTQLGRITNHRDRIINELIAQILHEPFFNRLRTIEQLGYVVFSGTRETRTTFGLRFLIQSEYPTFYLLERINKFVEKMGRFINNKMTDEEFNKHVEALINKKEQKMKNLREERNYFWNRIASGHYDFDRHEKDVEFLKSFDKADVSKFYQEKVIGRLGKGRVVVHLQSQKVPKLDSIKMIKNAFSNFIYDKDDFDDVSYENDKVNEKIDCFFKNREIDESSLSLLFEDELFSDFGFKNELKNEILSILSNDWNSYSPTMGLLIGQVGEWKCSVPLTAAPSAKIEQEHCDEEICIKGKL</sequence>
<evidence type="ECO:0000256" key="5">
    <source>
        <dbReference type="ARBA" id="ARBA00022833"/>
    </source>
</evidence>
<dbReference type="STRING" id="4909.A0A2U9R3Z4"/>
<evidence type="ECO:0000259" key="11">
    <source>
        <dbReference type="Pfam" id="PF22456"/>
    </source>
</evidence>
<feature type="domain" description="Peptidase M16 C-terminal" evidence="9">
    <location>
        <begin position="217"/>
        <end position="394"/>
    </location>
</feature>
<evidence type="ECO:0000256" key="4">
    <source>
        <dbReference type="ARBA" id="ARBA00022801"/>
    </source>
</evidence>
<evidence type="ECO:0000259" key="8">
    <source>
        <dbReference type="Pfam" id="PF00675"/>
    </source>
</evidence>
<dbReference type="GO" id="GO:0051603">
    <property type="term" value="P:proteolysis involved in protein catabolic process"/>
    <property type="evidence" value="ECO:0007669"/>
    <property type="project" value="TreeGrafter"/>
</dbReference>
<dbReference type="SUPFAM" id="SSF63411">
    <property type="entry name" value="LuxS/MPP-like metallohydrolase"/>
    <property type="match status" value="4"/>
</dbReference>
<gene>
    <name evidence="12" type="ORF">C5L36_0B12870</name>
</gene>
<feature type="domain" description="Peptidase M16 middle/third" evidence="10">
    <location>
        <begin position="444"/>
        <end position="715"/>
    </location>
</feature>
<dbReference type="InterPro" id="IPR050626">
    <property type="entry name" value="Peptidase_M16"/>
</dbReference>
<keyword evidence="3" id="KW-0479">Metal-binding</keyword>
<keyword evidence="13" id="KW-1185">Reference proteome</keyword>
<keyword evidence="2" id="KW-0645">Protease</keyword>
<dbReference type="Pfam" id="PF05193">
    <property type="entry name" value="Peptidase_M16_C"/>
    <property type="match status" value="1"/>
</dbReference>
<name>A0A2U9R3Z4_PICKU</name>
<dbReference type="Proteomes" id="UP000249293">
    <property type="component" value="Chromosome 2"/>
</dbReference>
<dbReference type="GO" id="GO:0046872">
    <property type="term" value="F:metal ion binding"/>
    <property type="evidence" value="ECO:0007669"/>
    <property type="project" value="UniProtKB-KW"/>
</dbReference>
<dbReference type="GO" id="GO:0005739">
    <property type="term" value="C:mitochondrion"/>
    <property type="evidence" value="ECO:0007669"/>
    <property type="project" value="TreeGrafter"/>
</dbReference>
<dbReference type="Pfam" id="PF00675">
    <property type="entry name" value="Peptidase_M16"/>
    <property type="match status" value="1"/>
</dbReference>
<comment type="similarity">
    <text evidence="1 7">Belongs to the peptidase M16 family.</text>
</comment>
<evidence type="ECO:0000256" key="1">
    <source>
        <dbReference type="ARBA" id="ARBA00007261"/>
    </source>
</evidence>
<evidence type="ECO:0000313" key="13">
    <source>
        <dbReference type="Proteomes" id="UP000249293"/>
    </source>
</evidence>
<dbReference type="InterPro" id="IPR011249">
    <property type="entry name" value="Metalloenz_LuxS/M16"/>
</dbReference>
<keyword evidence="4" id="KW-0378">Hydrolase</keyword>
<evidence type="ECO:0000256" key="3">
    <source>
        <dbReference type="ARBA" id="ARBA00022723"/>
    </source>
</evidence>
<dbReference type="OrthoDB" id="952271at2759"/>
<dbReference type="FunFam" id="3.30.830.10:FF:000004">
    <property type="entry name" value="Putative insulin-degrading enzyme"/>
    <property type="match status" value="1"/>
</dbReference>
<dbReference type="PANTHER" id="PTHR43690">
    <property type="entry name" value="NARDILYSIN"/>
    <property type="match status" value="1"/>
</dbReference>